<proteinExistence type="predicted"/>
<dbReference type="NCBIfam" id="NF033807">
    <property type="entry name" value="CopL_fam"/>
    <property type="match status" value="1"/>
</dbReference>
<dbReference type="KEGG" id="lug:FPZ22_01080"/>
<feature type="region of interest" description="Disordered" evidence="1">
    <location>
        <begin position="111"/>
        <end position="131"/>
    </location>
</feature>
<organism evidence="2 3">
    <name type="scientific">Luteimonas granuli</name>
    <dbReference type="NCBI Taxonomy" id="1176533"/>
    <lineage>
        <taxon>Bacteria</taxon>
        <taxon>Pseudomonadati</taxon>
        <taxon>Pseudomonadota</taxon>
        <taxon>Gammaproteobacteria</taxon>
        <taxon>Lysobacterales</taxon>
        <taxon>Lysobacteraceae</taxon>
        <taxon>Luteimonas</taxon>
    </lineage>
</organism>
<evidence type="ECO:0000256" key="1">
    <source>
        <dbReference type="SAM" id="MobiDB-lite"/>
    </source>
</evidence>
<accession>A0A518N175</accession>
<name>A0A518N175_9GAMM</name>
<dbReference type="RefSeq" id="WP_144889484.1">
    <property type="nucleotide sequence ID" value="NZ_CP042218.1"/>
</dbReference>
<protein>
    <submittedName>
        <fullName evidence="2">CopL family metal-binding regulatory protein</fullName>
    </submittedName>
</protein>
<reference evidence="2 3" key="1">
    <citation type="submission" date="2019-07" db="EMBL/GenBank/DDBJ databases">
        <title>Full genome sequence of Luteimonas sp. Gr-4.</title>
        <authorList>
            <person name="Im W.-T."/>
        </authorList>
    </citation>
    <scope>NUCLEOTIDE SEQUENCE [LARGE SCALE GENOMIC DNA]</scope>
    <source>
        <strain evidence="2 3">Gr-4</strain>
    </source>
</reference>
<gene>
    <name evidence="2" type="ORF">FPZ22_01080</name>
</gene>
<feature type="compositionally biased region" description="Pro residues" evidence="1">
    <location>
        <begin position="118"/>
        <end position="131"/>
    </location>
</feature>
<sequence>MIHLLALPLRILLAVALVLNGIGGAVAGVAGPGPEAVLPIHDAAATSDCPGHAGGGEAVRDIGGPASGHPCSGEDTCSDDPQCLQACAHACVGVPQRFAIGVQVNGASPLHPFTTGHPSPPARSPIRPPIA</sequence>
<dbReference type="InterPro" id="IPR048034">
    <property type="entry name" value="CopL-like"/>
</dbReference>
<keyword evidence="3" id="KW-1185">Reference proteome</keyword>
<evidence type="ECO:0000313" key="3">
    <source>
        <dbReference type="Proteomes" id="UP000316584"/>
    </source>
</evidence>
<evidence type="ECO:0000313" key="2">
    <source>
        <dbReference type="EMBL" id="QDW65665.1"/>
    </source>
</evidence>
<dbReference type="AlphaFoldDB" id="A0A518N175"/>
<dbReference type="Proteomes" id="UP000316584">
    <property type="component" value="Chromosome"/>
</dbReference>
<dbReference type="EMBL" id="CP042218">
    <property type="protein sequence ID" value="QDW65665.1"/>
    <property type="molecule type" value="Genomic_DNA"/>
</dbReference>